<dbReference type="GO" id="GO:0043709">
    <property type="term" value="P:cell adhesion involved in single-species biofilm formation"/>
    <property type="evidence" value="ECO:0007669"/>
    <property type="project" value="TreeGrafter"/>
</dbReference>
<protein>
    <recommendedName>
        <fullName evidence="1">diguanylate cyclase</fullName>
        <ecNumber evidence="1">2.7.7.65</ecNumber>
    </recommendedName>
</protein>
<dbReference type="SMART" id="SM00267">
    <property type="entry name" value="GGDEF"/>
    <property type="match status" value="1"/>
</dbReference>
<gene>
    <name evidence="5" type="ORF">BLTE_04530</name>
</gene>
<dbReference type="Pfam" id="PF00990">
    <property type="entry name" value="GGDEF"/>
    <property type="match status" value="1"/>
</dbReference>
<dbReference type="InterPro" id="IPR043128">
    <property type="entry name" value="Rev_trsase/Diguanyl_cyclase"/>
</dbReference>
<reference evidence="5 6" key="1">
    <citation type="submission" date="2018-08" db="EMBL/GenBank/DDBJ databases">
        <title>Complete genome sequencing of Blastochloris tepida GI.</title>
        <authorList>
            <person name="Tsukatani Y."/>
            <person name="Mori H."/>
        </authorList>
    </citation>
    <scope>NUCLEOTIDE SEQUENCE [LARGE SCALE GENOMIC DNA]</scope>
    <source>
        <strain evidence="5 6">GI</strain>
    </source>
</reference>
<sequence>MDGKGEQRQEITIPRRDIDTRRAVPDLPDATQLPLPTRTMLMQLVAEVERLEAELAAARAESDQLAARAEEDPLTGLANRRGFEREMVRTLSYIQRYGATAALLYIDLDGFKGINDRRGHAAGDAVLRSVAECLGDHVRASDRAARLGGDEFALILWNISAEDAERKARRIEEMIAALPDTAGELGASVGVTMLSGDDTPAVAEARADRAMYIRKAARTAER</sequence>
<dbReference type="PROSITE" id="PS50887">
    <property type="entry name" value="GGDEF"/>
    <property type="match status" value="1"/>
</dbReference>
<evidence type="ECO:0000256" key="3">
    <source>
        <dbReference type="SAM" id="Coils"/>
    </source>
</evidence>
<evidence type="ECO:0000256" key="1">
    <source>
        <dbReference type="ARBA" id="ARBA00012528"/>
    </source>
</evidence>
<dbReference type="GO" id="GO:0052621">
    <property type="term" value="F:diguanylate cyclase activity"/>
    <property type="evidence" value="ECO:0007669"/>
    <property type="project" value="UniProtKB-EC"/>
</dbReference>
<name>A0A348FWT5_9HYPH</name>
<organism evidence="5 6">
    <name type="scientific">Blastochloris tepida</name>
    <dbReference type="NCBI Taxonomy" id="2233851"/>
    <lineage>
        <taxon>Bacteria</taxon>
        <taxon>Pseudomonadati</taxon>
        <taxon>Pseudomonadota</taxon>
        <taxon>Alphaproteobacteria</taxon>
        <taxon>Hyphomicrobiales</taxon>
        <taxon>Blastochloridaceae</taxon>
        <taxon>Blastochloris</taxon>
    </lineage>
</organism>
<keyword evidence="6" id="KW-1185">Reference proteome</keyword>
<dbReference type="CDD" id="cd01949">
    <property type="entry name" value="GGDEF"/>
    <property type="match status" value="1"/>
</dbReference>
<dbReference type="PANTHER" id="PTHR45138">
    <property type="entry name" value="REGULATORY COMPONENTS OF SENSORY TRANSDUCTION SYSTEM"/>
    <property type="match status" value="1"/>
</dbReference>
<evidence type="ECO:0000313" key="5">
    <source>
        <dbReference type="EMBL" id="BBF91768.1"/>
    </source>
</evidence>
<dbReference type="EC" id="2.7.7.65" evidence="1"/>
<dbReference type="InterPro" id="IPR000160">
    <property type="entry name" value="GGDEF_dom"/>
</dbReference>
<evidence type="ECO:0000256" key="2">
    <source>
        <dbReference type="ARBA" id="ARBA00034247"/>
    </source>
</evidence>
<feature type="coiled-coil region" evidence="3">
    <location>
        <begin position="41"/>
        <end position="68"/>
    </location>
</feature>
<dbReference type="PANTHER" id="PTHR45138:SF9">
    <property type="entry name" value="DIGUANYLATE CYCLASE DGCM-RELATED"/>
    <property type="match status" value="1"/>
</dbReference>
<dbReference type="EMBL" id="AP018907">
    <property type="protein sequence ID" value="BBF91768.1"/>
    <property type="molecule type" value="Genomic_DNA"/>
</dbReference>
<dbReference type="InterPro" id="IPR029787">
    <property type="entry name" value="Nucleotide_cyclase"/>
</dbReference>
<dbReference type="Gene3D" id="3.30.70.270">
    <property type="match status" value="1"/>
</dbReference>
<dbReference type="AlphaFoldDB" id="A0A348FWT5"/>
<proteinExistence type="predicted"/>
<dbReference type="Proteomes" id="UP000266934">
    <property type="component" value="Chromosome"/>
</dbReference>
<dbReference type="RefSeq" id="WP_126397248.1">
    <property type="nucleotide sequence ID" value="NZ_AP018907.1"/>
</dbReference>
<dbReference type="GO" id="GO:1902201">
    <property type="term" value="P:negative regulation of bacterial-type flagellum-dependent cell motility"/>
    <property type="evidence" value="ECO:0007669"/>
    <property type="project" value="TreeGrafter"/>
</dbReference>
<accession>A0A348FWT5</accession>
<evidence type="ECO:0000259" key="4">
    <source>
        <dbReference type="PROSITE" id="PS50887"/>
    </source>
</evidence>
<dbReference type="GO" id="GO:0005886">
    <property type="term" value="C:plasma membrane"/>
    <property type="evidence" value="ECO:0007669"/>
    <property type="project" value="TreeGrafter"/>
</dbReference>
<comment type="catalytic activity">
    <reaction evidence="2">
        <text>2 GTP = 3',3'-c-di-GMP + 2 diphosphate</text>
        <dbReference type="Rhea" id="RHEA:24898"/>
        <dbReference type="ChEBI" id="CHEBI:33019"/>
        <dbReference type="ChEBI" id="CHEBI:37565"/>
        <dbReference type="ChEBI" id="CHEBI:58805"/>
        <dbReference type="EC" id="2.7.7.65"/>
    </reaction>
</comment>
<evidence type="ECO:0000313" key="6">
    <source>
        <dbReference type="Proteomes" id="UP000266934"/>
    </source>
</evidence>
<dbReference type="OrthoDB" id="9812260at2"/>
<feature type="domain" description="GGDEF" evidence="4">
    <location>
        <begin position="99"/>
        <end position="222"/>
    </location>
</feature>
<dbReference type="SUPFAM" id="SSF55073">
    <property type="entry name" value="Nucleotide cyclase"/>
    <property type="match status" value="1"/>
</dbReference>
<dbReference type="NCBIfam" id="TIGR00254">
    <property type="entry name" value="GGDEF"/>
    <property type="match status" value="1"/>
</dbReference>
<keyword evidence="3" id="KW-0175">Coiled coil</keyword>
<dbReference type="KEGG" id="blag:BLTE_04530"/>
<dbReference type="InterPro" id="IPR050469">
    <property type="entry name" value="Diguanylate_Cyclase"/>
</dbReference>